<sequence length="314" mass="32986">MAGPDVILNECFARDGLQNEPDFVATDTKVALIDRFTALGFRRIEASSYSNPKVVPQFADASEVLARIRRGPGVFYKGTCANLRSVERANADADAGRGPNEISLLASASEAHSQKNLRSSKAEQWQRIAEMADAAGGRYRIVGSLSVVFGCPFEGRVDEAAVIADCTRFAELGISHVSLGDTTGMATPPAVARLFRQLAAELPGLTAIAHFHDSRGSGIANCIAALEAGCRHFDCSFGGVGGHPAKIRYGGGHTGNVATEDLANLLEAMGLNTGLDLDALLDTAAFCEEALGRSLHGKTSRSGLSPLIPRATSA</sequence>
<dbReference type="RefSeq" id="WP_379903272.1">
    <property type="nucleotide sequence ID" value="NZ_JBHRTR010000031.1"/>
</dbReference>
<name>A0ABV7L3R2_9PROT</name>
<protein>
    <submittedName>
        <fullName evidence="5">Hydroxymethylglutaryl-CoA lyase</fullName>
    </submittedName>
</protein>
<keyword evidence="3 5" id="KW-0456">Lyase</keyword>
<comment type="similarity">
    <text evidence="1">Belongs to the HMG-CoA lyase family.</text>
</comment>
<evidence type="ECO:0000256" key="1">
    <source>
        <dbReference type="ARBA" id="ARBA00009405"/>
    </source>
</evidence>
<dbReference type="SUPFAM" id="SSF51569">
    <property type="entry name" value="Aldolase"/>
    <property type="match status" value="1"/>
</dbReference>
<keyword evidence="2" id="KW-0479">Metal-binding</keyword>
<dbReference type="CDD" id="cd07938">
    <property type="entry name" value="DRE_TIM_HMGL"/>
    <property type="match status" value="1"/>
</dbReference>
<proteinExistence type="inferred from homology"/>
<organism evidence="5 6">
    <name type="scientific">Marinibaculum pumilum</name>
    <dbReference type="NCBI Taxonomy" id="1766165"/>
    <lineage>
        <taxon>Bacteria</taxon>
        <taxon>Pseudomonadati</taxon>
        <taxon>Pseudomonadota</taxon>
        <taxon>Alphaproteobacteria</taxon>
        <taxon>Rhodospirillales</taxon>
        <taxon>Rhodospirillaceae</taxon>
        <taxon>Marinibaculum</taxon>
    </lineage>
</organism>
<evidence type="ECO:0000256" key="3">
    <source>
        <dbReference type="ARBA" id="ARBA00023239"/>
    </source>
</evidence>
<dbReference type="InterPro" id="IPR000891">
    <property type="entry name" value="PYR_CT"/>
</dbReference>
<dbReference type="InterPro" id="IPR013785">
    <property type="entry name" value="Aldolase_TIM"/>
</dbReference>
<feature type="domain" description="Pyruvate carboxyltransferase" evidence="4">
    <location>
        <begin position="6"/>
        <end position="281"/>
    </location>
</feature>
<dbReference type="PANTHER" id="PTHR42738:SF7">
    <property type="entry name" value="HYDROXYMETHYLGLUTARYL-COA LYASE"/>
    <property type="match status" value="1"/>
</dbReference>
<comment type="caution">
    <text evidence="5">The sequence shown here is derived from an EMBL/GenBank/DDBJ whole genome shotgun (WGS) entry which is preliminary data.</text>
</comment>
<dbReference type="Proteomes" id="UP001595528">
    <property type="component" value="Unassembled WGS sequence"/>
</dbReference>
<dbReference type="PANTHER" id="PTHR42738">
    <property type="entry name" value="HYDROXYMETHYLGLUTARYL-COA LYASE"/>
    <property type="match status" value="1"/>
</dbReference>
<evidence type="ECO:0000259" key="4">
    <source>
        <dbReference type="PROSITE" id="PS50991"/>
    </source>
</evidence>
<dbReference type="Gene3D" id="3.20.20.70">
    <property type="entry name" value="Aldolase class I"/>
    <property type="match status" value="1"/>
</dbReference>
<evidence type="ECO:0000313" key="6">
    <source>
        <dbReference type="Proteomes" id="UP001595528"/>
    </source>
</evidence>
<dbReference type="InterPro" id="IPR043594">
    <property type="entry name" value="HMGL"/>
</dbReference>
<reference evidence="6" key="1">
    <citation type="journal article" date="2019" name="Int. J. Syst. Evol. Microbiol.">
        <title>The Global Catalogue of Microorganisms (GCM) 10K type strain sequencing project: providing services to taxonomists for standard genome sequencing and annotation.</title>
        <authorList>
            <consortium name="The Broad Institute Genomics Platform"/>
            <consortium name="The Broad Institute Genome Sequencing Center for Infectious Disease"/>
            <person name="Wu L."/>
            <person name="Ma J."/>
        </authorList>
    </citation>
    <scope>NUCLEOTIDE SEQUENCE [LARGE SCALE GENOMIC DNA]</scope>
    <source>
        <strain evidence="6">KCTC 42964</strain>
    </source>
</reference>
<dbReference type="NCBIfam" id="NF004283">
    <property type="entry name" value="PRK05692.1"/>
    <property type="match status" value="1"/>
</dbReference>
<dbReference type="PROSITE" id="PS50991">
    <property type="entry name" value="PYR_CT"/>
    <property type="match status" value="1"/>
</dbReference>
<dbReference type="Pfam" id="PF00682">
    <property type="entry name" value="HMGL-like"/>
    <property type="match status" value="1"/>
</dbReference>
<gene>
    <name evidence="5" type="ORF">ACFOGJ_18530</name>
</gene>
<keyword evidence="6" id="KW-1185">Reference proteome</keyword>
<dbReference type="EMBL" id="JBHRTR010000031">
    <property type="protein sequence ID" value="MFC3229250.1"/>
    <property type="molecule type" value="Genomic_DNA"/>
</dbReference>
<accession>A0ABV7L3R2</accession>
<dbReference type="GO" id="GO:0016829">
    <property type="term" value="F:lyase activity"/>
    <property type="evidence" value="ECO:0007669"/>
    <property type="project" value="UniProtKB-KW"/>
</dbReference>
<evidence type="ECO:0000256" key="2">
    <source>
        <dbReference type="ARBA" id="ARBA00022723"/>
    </source>
</evidence>
<evidence type="ECO:0000313" key="5">
    <source>
        <dbReference type="EMBL" id="MFC3229250.1"/>
    </source>
</evidence>